<dbReference type="Gene3D" id="1.10.10.10">
    <property type="entry name" value="Winged helix-like DNA-binding domain superfamily/Winged helix DNA-binding domain"/>
    <property type="match status" value="1"/>
</dbReference>
<dbReference type="EMBL" id="JAUHPV010000008">
    <property type="protein sequence ID" value="MDN4473830.1"/>
    <property type="molecule type" value="Genomic_DNA"/>
</dbReference>
<dbReference type="SMART" id="SM00345">
    <property type="entry name" value="HTH_GNTR"/>
    <property type="match status" value="1"/>
</dbReference>
<dbReference type="PANTHER" id="PTHR38445:SF9">
    <property type="entry name" value="HTH-TYPE TRANSCRIPTIONAL REPRESSOR YTRA"/>
    <property type="match status" value="1"/>
</dbReference>
<organism evidence="5 6">
    <name type="scientific">Demequina zhanjiangensis</name>
    <dbReference type="NCBI Taxonomy" id="3051659"/>
    <lineage>
        <taxon>Bacteria</taxon>
        <taxon>Bacillati</taxon>
        <taxon>Actinomycetota</taxon>
        <taxon>Actinomycetes</taxon>
        <taxon>Micrococcales</taxon>
        <taxon>Demequinaceae</taxon>
        <taxon>Demequina</taxon>
    </lineage>
</organism>
<feature type="domain" description="HTH gntR-type" evidence="4">
    <location>
        <begin position="11"/>
        <end position="79"/>
    </location>
</feature>
<accession>A0ABT8G3V7</accession>
<dbReference type="RefSeq" id="WP_301129739.1">
    <property type="nucleotide sequence ID" value="NZ_JAUHPV010000008.1"/>
</dbReference>
<sequence>MDLSVDPSSAVPPFQQVRDQIAAQILDGRLADQAKLPAIRQLATDLGLAANTVAKTYAALEDDGLVVTAGRNGTRVVGQAMADAEVTAAADAYIAAARAKGLDAAALVTLVRLRAT</sequence>
<dbReference type="CDD" id="cd07377">
    <property type="entry name" value="WHTH_GntR"/>
    <property type="match status" value="1"/>
</dbReference>
<proteinExistence type="predicted"/>
<dbReference type="InterPro" id="IPR000524">
    <property type="entry name" value="Tscrpt_reg_HTH_GntR"/>
</dbReference>
<reference evidence="5" key="1">
    <citation type="submission" date="2023-06" db="EMBL/GenBank/DDBJ databases">
        <title>SYSU T00b26.</title>
        <authorList>
            <person name="Gao L."/>
            <person name="Fang B.-Z."/>
            <person name="Li W.-J."/>
        </authorList>
    </citation>
    <scope>NUCLEOTIDE SEQUENCE</scope>
    <source>
        <strain evidence="5">SYSU T00b26</strain>
    </source>
</reference>
<keyword evidence="6" id="KW-1185">Reference proteome</keyword>
<evidence type="ECO:0000313" key="6">
    <source>
        <dbReference type="Proteomes" id="UP001172738"/>
    </source>
</evidence>
<evidence type="ECO:0000259" key="4">
    <source>
        <dbReference type="PROSITE" id="PS50949"/>
    </source>
</evidence>
<evidence type="ECO:0000256" key="1">
    <source>
        <dbReference type="ARBA" id="ARBA00023015"/>
    </source>
</evidence>
<keyword evidence="2" id="KW-0238">DNA-binding</keyword>
<comment type="caution">
    <text evidence="5">The sequence shown here is derived from an EMBL/GenBank/DDBJ whole genome shotgun (WGS) entry which is preliminary data.</text>
</comment>
<dbReference type="Pfam" id="PF00392">
    <property type="entry name" value="GntR"/>
    <property type="match status" value="1"/>
</dbReference>
<dbReference type="InterPro" id="IPR036388">
    <property type="entry name" value="WH-like_DNA-bd_sf"/>
</dbReference>
<keyword evidence="3" id="KW-0804">Transcription</keyword>
<name>A0ABT8G3V7_9MICO</name>
<dbReference type="Proteomes" id="UP001172738">
    <property type="component" value="Unassembled WGS sequence"/>
</dbReference>
<protein>
    <submittedName>
        <fullName evidence="5">GntR family transcriptional regulator</fullName>
    </submittedName>
</protein>
<evidence type="ECO:0000313" key="5">
    <source>
        <dbReference type="EMBL" id="MDN4473830.1"/>
    </source>
</evidence>
<dbReference type="PROSITE" id="PS50949">
    <property type="entry name" value="HTH_GNTR"/>
    <property type="match status" value="1"/>
</dbReference>
<evidence type="ECO:0000256" key="2">
    <source>
        <dbReference type="ARBA" id="ARBA00023125"/>
    </source>
</evidence>
<gene>
    <name evidence="5" type="ORF">QQX04_12565</name>
</gene>
<evidence type="ECO:0000256" key="3">
    <source>
        <dbReference type="ARBA" id="ARBA00023163"/>
    </source>
</evidence>
<dbReference type="InterPro" id="IPR036390">
    <property type="entry name" value="WH_DNA-bd_sf"/>
</dbReference>
<dbReference type="SUPFAM" id="SSF46785">
    <property type="entry name" value="Winged helix' DNA-binding domain"/>
    <property type="match status" value="1"/>
</dbReference>
<keyword evidence="1" id="KW-0805">Transcription regulation</keyword>
<dbReference type="PANTHER" id="PTHR38445">
    <property type="entry name" value="HTH-TYPE TRANSCRIPTIONAL REPRESSOR YTRA"/>
    <property type="match status" value="1"/>
</dbReference>